<keyword evidence="2" id="KW-1185">Reference proteome</keyword>
<dbReference type="InterPro" id="IPR007152">
    <property type="entry name" value="DUF354"/>
</dbReference>
<dbReference type="PANTHER" id="PTHR39662:SF1">
    <property type="entry name" value="DUF354 DOMAIN-CONTAINING PROTEIN"/>
    <property type="match status" value="1"/>
</dbReference>
<dbReference type="RefSeq" id="WP_199393953.1">
    <property type="nucleotide sequence ID" value="NZ_JAEMHK010000003.1"/>
</dbReference>
<evidence type="ECO:0000313" key="1">
    <source>
        <dbReference type="EMBL" id="MBJ6799431.1"/>
    </source>
</evidence>
<protein>
    <submittedName>
        <fullName evidence="1">DUF354 domain-containing protein</fullName>
    </submittedName>
</protein>
<organism evidence="1 2">
    <name type="scientific">Geomonas propionica</name>
    <dbReference type="NCBI Taxonomy" id="2798582"/>
    <lineage>
        <taxon>Bacteria</taxon>
        <taxon>Pseudomonadati</taxon>
        <taxon>Thermodesulfobacteriota</taxon>
        <taxon>Desulfuromonadia</taxon>
        <taxon>Geobacterales</taxon>
        <taxon>Geobacteraceae</taxon>
        <taxon>Geomonas</taxon>
    </lineage>
</organism>
<dbReference type="PANTHER" id="PTHR39662">
    <property type="entry name" value="DUF354 DOMAIN-CONTAINING PROTEIN-RELATED"/>
    <property type="match status" value="1"/>
</dbReference>
<comment type="caution">
    <text evidence="1">The sequence shown here is derived from an EMBL/GenBank/DDBJ whole genome shotgun (WGS) entry which is preliminary data.</text>
</comment>
<evidence type="ECO:0000313" key="2">
    <source>
        <dbReference type="Proteomes" id="UP000641025"/>
    </source>
</evidence>
<dbReference type="Proteomes" id="UP000641025">
    <property type="component" value="Unassembled WGS sequence"/>
</dbReference>
<sequence length="342" mass="38728">MKIWIDLSAAPDPYFFRPIIRRLHSIGHETLITSREYNETVQIARHCQFQFEVVGRNGDERLLDKMKCTWLRALQLARFARKFRPDVAVSFNSYSQGLVAKLLGIRFVTFMDYEYHPLTYLAFCLADDVVIPAGYDAAMLSKQAGQGEVLHRFDGLKEDIAVTTFTPHEETRQQLERLGIRSSQVLATVRPPPDSSCYHRFNNELFYDLVSFLADQPKVKILYLPRDASQREKAKALRLDNLVTPPFFMDGHQLVYHSDLVISAGGSMNREAVALGVPAYTTFQGQMAGVDKALIEAGLLKYIGSSGDFGKINVEKCKHRGPVHGNPELVQRFTEIICADRP</sequence>
<gene>
    <name evidence="1" type="ORF">JFN90_04680</name>
</gene>
<dbReference type="EMBL" id="JAEMHK010000003">
    <property type="protein sequence ID" value="MBJ6799431.1"/>
    <property type="molecule type" value="Genomic_DNA"/>
</dbReference>
<dbReference type="Pfam" id="PF04007">
    <property type="entry name" value="DUF354"/>
    <property type="match status" value="1"/>
</dbReference>
<dbReference type="SUPFAM" id="SSF53756">
    <property type="entry name" value="UDP-Glycosyltransferase/glycogen phosphorylase"/>
    <property type="match status" value="1"/>
</dbReference>
<reference evidence="1 2" key="1">
    <citation type="submission" date="2020-12" db="EMBL/GenBank/DDBJ databases">
        <title>Geomonas sp. Red259, isolated from paddy soil.</title>
        <authorList>
            <person name="Xu Z."/>
            <person name="Zhang Z."/>
            <person name="Masuda Y."/>
            <person name="Itoh H."/>
            <person name="Senoo K."/>
        </authorList>
    </citation>
    <scope>NUCLEOTIDE SEQUENCE [LARGE SCALE GENOMIC DNA]</scope>
    <source>
        <strain evidence="1 2">Red259</strain>
    </source>
</reference>
<accession>A0ABS0YND5</accession>
<name>A0ABS0YND5_9BACT</name>
<proteinExistence type="predicted"/>